<dbReference type="EMBL" id="PDEQ01000004">
    <property type="protein sequence ID" value="PEN13621.1"/>
    <property type="molecule type" value="Genomic_DNA"/>
</dbReference>
<dbReference type="InterPro" id="IPR020579">
    <property type="entry name" value="Exonuc_VII_lsu_C"/>
</dbReference>
<keyword evidence="1 5" id="KW-0963">Cytoplasm</keyword>
<evidence type="ECO:0000256" key="5">
    <source>
        <dbReference type="HAMAP-Rule" id="MF_00378"/>
    </source>
</evidence>
<keyword evidence="11" id="KW-1185">Reference proteome</keyword>
<dbReference type="GO" id="GO:0005737">
    <property type="term" value="C:cytoplasm"/>
    <property type="evidence" value="ECO:0007669"/>
    <property type="project" value="UniProtKB-SubCell"/>
</dbReference>
<dbReference type="NCBIfam" id="TIGR00237">
    <property type="entry name" value="xseA"/>
    <property type="match status" value="1"/>
</dbReference>
<dbReference type="AlphaFoldDB" id="A0A2A8CYD3"/>
<comment type="subcellular location">
    <subcellularLocation>
        <location evidence="5 6">Cytoplasm</location>
    </subcellularLocation>
</comment>
<feature type="domain" description="OB-fold nucleic acid binding" evidence="9">
    <location>
        <begin position="76"/>
        <end position="169"/>
    </location>
</feature>
<dbReference type="OrthoDB" id="9802795at2"/>
<evidence type="ECO:0000256" key="4">
    <source>
        <dbReference type="ARBA" id="ARBA00022839"/>
    </source>
</evidence>
<dbReference type="CDD" id="cd04489">
    <property type="entry name" value="ExoVII_LU_OBF"/>
    <property type="match status" value="1"/>
</dbReference>
<dbReference type="GO" id="GO:0008855">
    <property type="term" value="F:exodeoxyribonuclease VII activity"/>
    <property type="evidence" value="ECO:0007669"/>
    <property type="project" value="UniProtKB-UniRule"/>
</dbReference>
<keyword evidence="2 5" id="KW-0540">Nuclease</keyword>
<organism evidence="10 11">
    <name type="scientific">Longibacter salinarum</name>
    <dbReference type="NCBI Taxonomy" id="1850348"/>
    <lineage>
        <taxon>Bacteria</taxon>
        <taxon>Pseudomonadati</taxon>
        <taxon>Rhodothermota</taxon>
        <taxon>Rhodothermia</taxon>
        <taxon>Rhodothermales</taxon>
        <taxon>Salisaetaceae</taxon>
        <taxon>Longibacter</taxon>
    </lineage>
</organism>
<comment type="similarity">
    <text evidence="5 6">Belongs to the XseA family.</text>
</comment>
<dbReference type="PANTHER" id="PTHR30008">
    <property type="entry name" value="EXODEOXYRIBONUCLEASE 7 LARGE SUBUNIT"/>
    <property type="match status" value="1"/>
</dbReference>
<feature type="region of interest" description="Disordered" evidence="7">
    <location>
        <begin position="41"/>
        <end position="73"/>
    </location>
</feature>
<dbReference type="HAMAP" id="MF_00378">
    <property type="entry name" value="Exonuc_7_L"/>
    <property type="match status" value="1"/>
</dbReference>
<comment type="subunit">
    <text evidence="5">Heterooligomer composed of large and small subunits.</text>
</comment>
<keyword evidence="3 5" id="KW-0378">Hydrolase</keyword>
<dbReference type="GO" id="GO:0009318">
    <property type="term" value="C:exodeoxyribonuclease VII complex"/>
    <property type="evidence" value="ECO:0007669"/>
    <property type="project" value="UniProtKB-UniRule"/>
</dbReference>
<feature type="domain" description="Exonuclease VII large subunit C-terminal" evidence="8">
    <location>
        <begin position="192"/>
        <end position="425"/>
    </location>
</feature>
<evidence type="ECO:0000256" key="6">
    <source>
        <dbReference type="RuleBase" id="RU004355"/>
    </source>
</evidence>
<reference evidence="10 11" key="1">
    <citation type="submission" date="2017-10" db="EMBL/GenBank/DDBJ databases">
        <title>Draft genome of Longibacter Salinarum.</title>
        <authorList>
            <person name="Goh K.M."/>
            <person name="Shamsir M.S."/>
            <person name="Lim S.W."/>
        </authorList>
    </citation>
    <scope>NUCLEOTIDE SEQUENCE [LARGE SCALE GENOMIC DNA]</scope>
    <source>
        <strain evidence="10 11">KCTC 52045</strain>
    </source>
</reference>
<dbReference type="InterPro" id="IPR003753">
    <property type="entry name" value="Exonuc_VII_L"/>
</dbReference>
<comment type="function">
    <text evidence="5">Bidirectionally degrades single-stranded DNA into large acid-insoluble oligonucleotides, which are then degraded further into small acid-soluble oligonucleotides.</text>
</comment>
<dbReference type="GO" id="GO:0003676">
    <property type="term" value="F:nucleic acid binding"/>
    <property type="evidence" value="ECO:0007669"/>
    <property type="project" value="InterPro"/>
</dbReference>
<name>A0A2A8CYD3_9BACT</name>
<evidence type="ECO:0000313" key="10">
    <source>
        <dbReference type="EMBL" id="PEN13621.1"/>
    </source>
</evidence>
<comment type="caution">
    <text evidence="10">The sequence shown here is derived from an EMBL/GenBank/DDBJ whole genome shotgun (WGS) entry which is preliminary data.</text>
</comment>
<feature type="compositionally biased region" description="Low complexity" evidence="7">
    <location>
        <begin position="42"/>
        <end position="69"/>
    </location>
</feature>
<protein>
    <recommendedName>
        <fullName evidence="5">Exodeoxyribonuclease 7 large subunit</fullName>
        <ecNumber evidence="5">3.1.11.6</ecNumber>
    </recommendedName>
    <alternativeName>
        <fullName evidence="5">Exodeoxyribonuclease VII large subunit</fullName>
        <shortName evidence="5">Exonuclease VII large subunit</shortName>
    </alternativeName>
</protein>
<dbReference type="PANTHER" id="PTHR30008:SF0">
    <property type="entry name" value="EXODEOXYRIBONUCLEASE 7 LARGE SUBUNIT"/>
    <property type="match status" value="1"/>
</dbReference>
<evidence type="ECO:0000259" key="8">
    <source>
        <dbReference type="Pfam" id="PF02601"/>
    </source>
</evidence>
<dbReference type="GO" id="GO:0006308">
    <property type="term" value="P:DNA catabolic process"/>
    <property type="evidence" value="ECO:0007669"/>
    <property type="project" value="UniProtKB-UniRule"/>
</dbReference>
<sequence>MLETGFVLFYVLPCRLPDLSCLYSPDRSLLVAADLFSSAGLDPSSDPASSDDTAESSAAETPASENESTVDNDGVLSVTELTEGLGALVEKHYGDVRVEGELSNFKRAASGHCYFTLKDDDAQIRCVMWRYLTQHIYFEPEDGLLVRITGKASVYERRGDLQILVNSMRRAGKGAQQEAFERLKAKLKAEGLFDRDRKKPLPTFPRRIGVVTSGEGAALQDILSVLERRFAAADVILCPVPVQGIDAPQAIANAIARFNAVPLDHDQRPEVLIVGRGGGSAEDLWAFNEEVVARTIADSDIPIISAVGHETDVSIADFVADERAATPSMAAEIAVPDRRDLELQIRGLTDRLRDAAMRPIDGTRRRVRHLIDSRTFHEPVRRLRDMQQRVDGIVEQLHRSASRMIERRRHVVERLQDRIRAAHPKAPLRRGYAMIERDGQIVRSVANLTTGDRVQIRLDDGHRSADIVDEGDE</sequence>
<accession>A0A2A8CYD3</accession>
<dbReference type="InterPro" id="IPR025824">
    <property type="entry name" value="OB-fold_nuc-bd_dom"/>
</dbReference>
<evidence type="ECO:0000256" key="3">
    <source>
        <dbReference type="ARBA" id="ARBA00022801"/>
    </source>
</evidence>
<dbReference type="Pfam" id="PF13742">
    <property type="entry name" value="tRNA_anti_2"/>
    <property type="match status" value="1"/>
</dbReference>
<dbReference type="EC" id="3.1.11.6" evidence="5"/>
<comment type="catalytic activity">
    <reaction evidence="5 6">
        <text>Exonucleolytic cleavage in either 5'- to 3'- or 3'- to 5'-direction to yield nucleoside 5'-phosphates.</text>
        <dbReference type="EC" id="3.1.11.6"/>
    </reaction>
</comment>
<evidence type="ECO:0000256" key="7">
    <source>
        <dbReference type="SAM" id="MobiDB-lite"/>
    </source>
</evidence>
<keyword evidence="4 5" id="KW-0269">Exonuclease</keyword>
<proteinExistence type="inferred from homology"/>
<evidence type="ECO:0000256" key="2">
    <source>
        <dbReference type="ARBA" id="ARBA00022722"/>
    </source>
</evidence>
<gene>
    <name evidence="5 10" type="primary">xseA</name>
    <name evidence="10" type="ORF">CRI94_09955</name>
</gene>
<evidence type="ECO:0000313" key="11">
    <source>
        <dbReference type="Proteomes" id="UP000220102"/>
    </source>
</evidence>
<evidence type="ECO:0000259" key="9">
    <source>
        <dbReference type="Pfam" id="PF13742"/>
    </source>
</evidence>
<evidence type="ECO:0000256" key="1">
    <source>
        <dbReference type="ARBA" id="ARBA00022490"/>
    </source>
</evidence>
<dbReference type="Pfam" id="PF02601">
    <property type="entry name" value="Exonuc_VII_L"/>
    <property type="match status" value="1"/>
</dbReference>
<dbReference type="Proteomes" id="UP000220102">
    <property type="component" value="Unassembled WGS sequence"/>
</dbReference>